<evidence type="ECO:0000313" key="3">
    <source>
        <dbReference type="Proteomes" id="UP000265715"/>
    </source>
</evidence>
<name>A0A399E0B7_9DEIN</name>
<protein>
    <submittedName>
        <fullName evidence="2">Uncharacterized protein</fullName>
    </submittedName>
</protein>
<dbReference type="EMBL" id="QXDL01000300">
    <property type="protein sequence ID" value="RIH77009.1"/>
    <property type="molecule type" value="Genomic_DNA"/>
</dbReference>
<organism evidence="2 3">
    <name type="scientific">Calidithermus terrae</name>
    <dbReference type="NCBI Taxonomy" id="1408545"/>
    <lineage>
        <taxon>Bacteria</taxon>
        <taxon>Thermotogati</taxon>
        <taxon>Deinococcota</taxon>
        <taxon>Deinococci</taxon>
        <taxon>Thermales</taxon>
        <taxon>Thermaceae</taxon>
        <taxon>Calidithermus</taxon>
    </lineage>
</organism>
<proteinExistence type="predicted"/>
<accession>A0A399E0B7</accession>
<dbReference type="RefSeq" id="WP_119316665.1">
    <property type="nucleotide sequence ID" value="NZ_QXDL01000300.1"/>
</dbReference>
<feature type="region of interest" description="Disordered" evidence="1">
    <location>
        <begin position="149"/>
        <end position="173"/>
    </location>
</feature>
<evidence type="ECO:0000256" key="1">
    <source>
        <dbReference type="SAM" id="MobiDB-lite"/>
    </source>
</evidence>
<comment type="caution">
    <text evidence="2">The sequence shown here is derived from an EMBL/GenBank/DDBJ whole genome shotgun (WGS) entry which is preliminary data.</text>
</comment>
<dbReference type="AlphaFoldDB" id="A0A399E0B7"/>
<evidence type="ECO:0000313" key="2">
    <source>
        <dbReference type="EMBL" id="RIH77009.1"/>
    </source>
</evidence>
<dbReference type="Proteomes" id="UP000265715">
    <property type="component" value="Unassembled WGS sequence"/>
</dbReference>
<sequence>MGLIQFIALTEDRGAVAKVERTLERHRPRAQLSVVVRAPRAPLGGSRAETLENGTTLIRTADVGAVAADGFAAEWLERLAEEDSAPHRPGLAPLGRLLTEMGLTPAEARRYLGELYQGATLVLLRGSAEAVWQAMNALEWSRTRVIENAAEGGQAPGATPPPLGEAEGAEPKK</sequence>
<reference evidence="2 3" key="1">
    <citation type="submission" date="2018-08" db="EMBL/GenBank/DDBJ databases">
        <title>Meiothermus terrae DSM 26712 genome sequencing project.</title>
        <authorList>
            <person name="Da Costa M.S."/>
            <person name="Albuquerque L."/>
            <person name="Raposo P."/>
            <person name="Froufe H.J.C."/>
            <person name="Barroso C.S."/>
            <person name="Egas C."/>
        </authorList>
    </citation>
    <scope>NUCLEOTIDE SEQUENCE [LARGE SCALE GENOMIC DNA]</scope>
    <source>
        <strain evidence="2 3">DSM 26712</strain>
    </source>
</reference>
<gene>
    <name evidence="2" type="ORF">Mterra_03815</name>
</gene>
<keyword evidence="3" id="KW-1185">Reference proteome</keyword>